<dbReference type="SUPFAM" id="SSF51556">
    <property type="entry name" value="Metallo-dependent hydrolases"/>
    <property type="match status" value="1"/>
</dbReference>
<dbReference type="InterPro" id="IPR052350">
    <property type="entry name" value="Metallo-dep_Lactonases"/>
</dbReference>
<accession>A0A0K2TQ95</accession>
<sequence length="235" mass="26995">MIILCCVCVIQLFSYLSGSSYKKTCVMWNTMEKVNNNSSPRPEKIFDAHIHFWDLKKRREYVPQNPSFDWPNNSTPGIFKNYLPQDYSHVPFHDAIFVQALNQCPQEIEWAQELCKSSAPFIKGIVGGLDFTKPDNMLEYISMYRKGKCPLIGLRHILDADKDPQGFFEREGVLKSLELIDRSNLDMTVDLVLRPHNLYIASNLASKYPSIRFMIDHIAKPQMSSDGKSKISLAL</sequence>
<dbReference type="OrthoDB" id="6364264at2759"/>
<feature type="chain" id="PRO_5005487993" evidence="1">
    <location>
        <begin position="19"/>
        <end position="235"/>
    </location>
</feature>
<organism evidence="2">
    <name type="scientific">Lepeophtheirus salmonis</name>
    <name type="common">Salmon louse</name>
    <name type="synonym">Caligus salmonis</name>
    <dbReference type="NCBI Taxonomy" id="72036"/>
    <lineage>
        <taxon>Eukaryota</taxon>
        <taxon>Metazoa</taxon>
        <taxon>Ecdysozoa</taxon>
        <taxon>Arthropoda</taxon>
        <taxon>Crustacea</taxon>
        <taxon>Multicrustacea</taxon>
        <taxon>Hexanauplia</taxon>
        <taxon>Copepoda</taxon>
        <taxon>Siphonostomatoida</taxon>
        <taxon>Caligidae</taxon>
        <taxon>Lepeophtheirus</taxon>
    </lineage>
</organism>
<dbReference type="EMBL" id="HACA01010471">
    <property type="protein sequence ID" value="CDW27832.1"/>
    <property type="molecule type" value="Transcribed_RNA"/>
</dbReference>
<proteinExistence type="predicted"/>
<feature type="signal peptide" evidence="1">
    <location>
        <begin position="1"/>
        <end position="18"/>
    </location>
</feature>
<reference evidence="2" key="1">
    <citation type="submission" date="2014-05" db="EMBL/GenBank/DDBJ databases">
        <authorList>
            <person name="Chronopoulou M."/>
        </authorList>
    </citation>
    <scope>NUCLEOTIDE SEQUENCE</scope>
    <source>
        <tissue evidence="2">Whole organism</tissue>
    </source>
</reference>
<dbReference type="AlphaFoldDB" id="A0A0K2TQ95"/>
<dbReference type="Gene3D" id="3.20.20.140">
    <property type="entry name" value="Metal-dependent hydrolases"/>
    <property type="match status" value="1"/>
</dbReference>
<protein>
    <submittedName>
        <fullName evidence="2">Putative LOC763778 [Strongylocentrotus purpuratus]</fullName>
    </submittedName>
</protein>
<evidence type="ECO:0000313" key="2">
    <source>
        <dbReference type="EMBL" id="CDW27832.1"/>
    </source>
</evidence>
<dbReference type="InterPro" id="IPR032466">
    <property type="entry name" value="Metal_Hydrolase"/>
</dbReference>
<keyword evidence="1" id="KW-0732">Signal</keyword>
<dbReference type="PANTHER" id="PTHR43569">
    <property type="entry name" value="AMIDOHYDROLASE"/>
    <property type="match status" value="1"/>
</dbReference>
<evidence type="ECO:0000256" key="1">
    <source>
        <dbReference type="SAM" id="SignalP"/>
    </source>
</evidence>
<dbReference type="PANTHER" id="PTHR43569:SF2">
    <property type="entry name" value="AMIDOHYDROLASE-RELATED DOMAIN-CONTAINING PROTEIN"/>
    <property type="match status" value="1"/>
</dbReference>
<name>A0A0K2TQ95_LEPSM</name>